<accession>A0A7J7GXF4</accession>
<reference evidence="2" key="1">
    <citation type="journal article" date="2020" name="Nat. Commun.">
        <title>Genome assembly of wild tea tree DASZ reveals pedigree and selection history of tea varieties.</title>
        <authorList>
            <person name="Zhang W."/>
            <person name="Zhang Y."/>
            <person name="Qiu H."/>
            <person name="Guo Y."/>
            <person name="Wan H."/>
            <person name="Zhang X."/>
            <person name="Scossa F."/>
            <person name="Alseekh S."/>
            <person name="Zhang Q."/>
            <person name="Wang P."/>
            <person name="Xu L."/>
            <person name="Schmidt M.H."/>
            <person name="Jia X."/>
            <person name="Li D."/>
            <person name="Zhu A."/>
            <person name="Guo F."/>
            <person name="Chen W."/>
            <person name="Ni D."/>
            <person name="Usadel B."/>
            <person name="Fernie A.R."/>
            <person name="Wen W."/>
        </authorList>
    </citation>
    <scope>NUCLEOTIDE SEQUENCE [LARGE SCALE GENOMIC DNA]</scope>
    <source>
        <strain evidence="2">cv. G240</strain>
    </source>
</reference>
<comment type="caution">
    <text evidence="1">The sequence shown here is derived from an EMBL/GenBank/DDBJ whole genome shotgun (WGS) entry which is preliminary data.</text>
</comment>
<evidence type="ECO:0000313" key="1">
    <source>
        <dbReference type="EMBL" id="KAF5944945.1"/>
    </source>
</evidence>
<gene>
    <name evidence="1" type="ORF">HYC85_019022</name>
</gene>
<organism evidence="1 2">
    <name type="scientific">Camellia sinensis</name>
    <name type="common">Tea plant</name>
    <name type="synonym">Thea sinensis</name>
    <dbReference type="NCBI Taxonomy" id="4442"/>
    <lineage>
        <taxon>Eukaryota</taxon>
        <taxon>Viridiplantae</taxon>
        <taxon>Streptophyta</taxon>
        <taxon>Embryophyta</taxon>
        <taxon>Tracheophyta</taxon>
        <taxon>Spermatophyta</taxon>
        <taxon>Magnoliopsida</taxon>
        <taxon>eudicotyledons</taxon>
        <taxon>Gunneridae</taxon>
        <taxon>Pentapetalae</taxon>
        <taxon>asterids</taxon>
        <taxon>Ericales</taxon>
        <taxon>Theaceae</taxon>
        <taxon>Camellia</taxon>
    </lineage>
</organism>
<protein>
    <submittedName>
        <fullName evidence="1">Uncharacterized protein</fullName>
    </submittedName>
</protein>
<reference evidence="1 2" key="2">
    <citation type="submission" date="2020-07" db="EMBL/GenBank/DDBJ databases">
        <title>Genome assembly of wild tea tree DASZ reveals pedigree and selection history of tea varieties.</title>
        <authorList>
            <person name="Zhang W."/>
        </authorList>
    </citation>
    <scope>NUCLEOTIDE SEQUENCE [LARGE SCALE GENOMIC DNA]</scope>
    <source>
        <strain evidence="2">cv. G240</strain>
        <tissue evidence="1">Leaf</tissue>
    </source>
</reference>
<proteinExistence type="predicted"/>
<dbReference type="Proteomes" id="UP000593564">
    <property type="component" value="Unassembled WGS sequence"/>
</dbReference>
<dbReference type="AlphaFoldDB" id="A0A7J7GXF4"/>
<dbReference type="EMBL" id="JACBKZ010000008">
    <property type="protein sequence ID" value="KAF5944945.1"/>
    <property type="molecule type" value="Genomic_DNA"/>
</dbReference>
<evidence type="ECO:0000313" key="2">
    <source>
        <dbReference type="Proteomes" id="UP000593564"/>
    </source>
</evidence>
<keyword evidence="2" id="KW-1185">Reference proteome</keyword>
<sequence>MKSVVPPFVKLDLDLKKLVFIFLFPSLKTLIDHTLSDLDIGLVIRGDGLNYRDRPLY</sequence>
<name>A0A7J7GXF4_CAMSI</name>